<dbReference type="AlphaFoldDB" id="A0A2U3KFX0"/>
<sequence length="343" mass="37662">MPTSMREIAKLAGVSSATVSRVINGSNLVTEETARRVRKIIQDMNFVPNSSAIHLKKGKSRIYGIIIPDLTNPFFTELVKIFAELLVENERELLLANTDFHSSRTQNSLHRMLLRRVDGVVLLTSELEAGLLESLAQNRIPVVTADHYRTACGVSDILVDFAPGMSQLVAHLKDLGHRQVGFIGGTAGLVTSRVRMQSFLDAVVKQGLSSREEWMVEGNYRIDGGARAMEKILSQPEIPTAVVTVNDLTAIGALRTAHERKLRIPEDISVAGCDDIAMADIVFPPLTTLRISRREYAQKLFEALRAGEEDFSRAGQQFHVSTSLVVRQSTGPVPARVPVAATI</sequence>
<evidence type="ECO:0000256" key="1">
    <source>
        <dbReference type="ARBA" id="ARBA00022491"/>
    </source>
</evidence>
<dbReference type="Pfam" id="PF00356">
    <property type="entry name" value="LacI"/>
    <property type="match status" value="1"/>
</dbReference>
<dbReference type="Proteomes" id="UP000238701">
    <property type="component" value="Unassembled WGS sequence"/>
</dbReference>
<dbReference type="GO" id="GO:0000976">
    <property type="term" value="F:transcription cis-regulatory region binding"/>
    <property type="evidence" value="ECO:0007669"/>
    <property type="project" value="TreeGrafter"/>
</dbReference>
<dbReference type="PROSITE" id="PS50932">
    <property type="entry name" value="HTH_LACI_2"/>
    <property type="match status" value="1"/>
</dbReference>
<dbReference type="InterPro" id="IPR046335">
    <property type="entry name" value="LacI/GalR-like_sensor"/>
</dbReference>
<dbReference type="PRINTS" id="PR00036">
    <property type="entry name" value="HTHLACI"/>
</dbReference>
<feature type="domain" description="HTH lacI-type" evidence="5">
    <location>
        <begin position="3"/>
        <end position="57"/>
    </location>
</feature>
<organism evidence="6 7">
    <name type="scientific">Candidatus Sulfotelmatobacter kueseliae</name>
    <dbReference type="NCBI Taxonomy" id="2042962"/>
    <lineage>
        <taxon>Bacteria</taxon>
        <taxon>Pseudomonadati</taxon>
        <taxon>Acidobacteriota</taxon>
        <taxon>Terriglobia</taxon>
        <taxon>Terriglobales</taxon>
        <taxon>Candidatus Korobacteraceae</taxon>
        <taxon>Candidatus Sulfotelmatobacter</taxon>
    </lineage>
</organism>
<dbReference type="Gene3D" id="3.40.50.2300">
    <property type="match status" value="2"/>
</dbReference>
<dbReference type="PANTHER" id="PTHR30146:SF148">
    <property type="entry name" value="HTH-TYPE TRANSCRIPTIONAL REPRESSOR PURR-RELATED"/>
    <property type="match status" value="1"/>
</dbReference>
<keyword evidence="3" id="KW-0238">DNA-binding</keyword>
<proteinExistence type="predicted"/>
<evidence type="ECO:0000256" key="4">
    <source>
        <dbReference type="ARBA" id="ARBA00023163"/>
    </source>
</evidence>
<accession>A0A2U3KFX0</accession>
<dbReference type="CDD" id="cd01392">
    <property type="entry name" value="HTH_LacI"/>
    <property type="match status" value="1"/>
</dbReference>
<dbReference type="CDD" id="cd06267">
    <property type="entry name" value="PBP1_LacI_sugar_binding-like"/>
    <property type="match status" value="1"/>
</dbReference>
<evidence type="ECO:0000313" key="7">
    <source>
        <dbReference type="Proteomes" id="UP000238701"/>
    </source>
</evidence>
<dbReference type="SUPFAM" id="SSF53822">
    <property type="entry name" value="Periplasmic binding protein-like I"/>
    <property type="match status" value="1"/>
</dbReference>
<evidence type="ECO:0000259" key="5">
    <source>
        <dbReference type="PROSITE" id="PS50932"/>
    </source>
</evidence>
<dbReference type="InterPro" id="IPR000843">
    <property type="entry name" value="HTH_LacI"/>
</dbReference>
<dbReference type="PROSITE" id="PS00356">
    <property type="entry name" value="HTH_LACI_1"/>
    <property type="match status" value="1"/>
</dbReference>
<keyword evidence="2" id="KW-0805">Transcription regulation</keyword>
<dbReference type="PANTHER" id="PTHR30146">
    <property type="entry name" value="LACI-RELATED TRANSCRIPTIONAL REPRESSOR"/>
    <property type="match status" value="1"/>
</dbReference>
<dbReference type="SMART" id="SM00354">
    <property type="entry name" value="HTH_LACI"/>
    <property type="match status" value="1"/>
</dbReference>
<dbReference type="InterPro" id="IPR028082">
    <property type="entry name" value="Peripla_BP_I"/>
</dbReference>
<keyword evidence="1" id="KW-0678">Repressor</keyword>
<evidence type="ECO:0000313" key="6">
    <source>
        <dbReference type="EMBL" id="SPF38410.1"/>
    </source>
</evidence>
<dbReference type="Gene3D" id="1.10.260.40">
    <property type="entry name" value="lambda repressor-like DNA-binding domains"/>
    <property type="match status" value="1"/>
</dbReference>
<evidence type="ECO:0000256" key="2">
    <source>
        <dbReference type="ARBA" id="ARBA00023015"/>
    </source>
</evidence>
<dbReference type="GO" id="GO:0003700">
    <property type="term" value="F:DNA-binding transcription factor activity"/>
    <property type="evidence" value="ECO:0007669"/>
    <property type="project" value="TreeGrafter"/>
</dbReference>
<dbReference type="Pfam" id="PF13377">
    <property type="entry name" value="Peripla_BP_3"/>
    <property type="match status" value="1"/>
</dbReference>
<reference evidence="7" key="1">
    <citation type="submission" date="2018-02" db="EMBL/GenBank/DDBJ databases">
        <authorList>
            <person name="Hausmann B."/>
        </authorList>
    </citation>
    <scope>NUCLEOTIDE SEQUENCE [LARGE SCALE GENOMIC DNA]</scope>
    <source>
        <strain evidence="7">Peat soil MAG SbA1</strain>
    </source>
</reference>
<dbReference type="OrthoDB" id="9796186at2"/>
<dbReference type="InterPro" id="IPR010982">
    <property type="entry name" value="Lambda_DNA-bd_dom_sf"/>
</dbReference>
<keyword evidence="4" id="KW-0804">Transcription</keyword>
<protein>
    <submittedName>
        <fullName evidence="6">Transcriptional regulator, LacI family</fullName>
    </submittedName>
</protein>
<gene>
    <name evidence="6" type="ORF">SBA1_20111</name>
</gene>
<dbReference type="SUPFAM" id="SSF47413">
    <property type="entry name" value="lambda repressor-like DNA-binding domains"/>
    <property type="match status" value="1"/>
</dbReference>
<name>A0A2U3KFX0_9BACT</name>
<dbReference type="EMBL" id="OMOD01000111">
    <property type="protein sequence ID" value="SPF38410.1"/>
    <property type="molecule type" value="Genomic_DNA"/>
</dbReference>
<evidence type="ECO:0000256" key="3">
    <source>
        <dbReference type="ARBA" id="ARBA00023125"/>
    </source>
</evidence>